<keyword evidence="7" id="KW-1185">Reference proteome</keyword>
<reference evidence="6 7" key="1">
    <citation type="submission" date="2016-10" db="EMBL/GenBank/DDBJ databases">
        <authorList>
            <person name="de Groot N.N."/>
        </authorList>
    </citation>
    <scope>NUCLEOTIDE SEQUENCE [LARGE SCALE GENOMIC DNA]</scope>
    <source>
        <strain evidence="6 7">DSM 43357</strain>
    </source>
</reference>
<organism evidence="6 7">
    <name type="scientific">Nonomuraea pusilla</name>
    <dbReference type="NCBI Taxonomy" id="46177"/>
    <lineage>
        <taxon>Bacteria</taxon>
        <taxon>Bacillati</taxon>
        <taxon>Actinomycetota</taxon>
        <taxon>Actinomycetes</taxon>
        <taxon>Streptosporangiales</taxon>
        <taxon>Streptosporangiaceae</taxon>
        <taxon>Nonomuraea</taxon>
    </lineage>
</organism>
<keyword evidence="4" id="KW-0862">Zinc</keyword>
<evidence type="ECO:0000313" key="6">
    <source>
        <dbReference type="EMBL" id="SEM41889.1"/>
    </source>
</evidence>
<evidence type="ECO:0000313" key="7">
    <source>
        <dbReference type="Proteomes" id="UP000198953"/>
    </source>
</evidence>
<dbReference type="EMBL" id="FOBF01000013">
    <property type="protein sequence ID" value="SEM41889.1"/>
    <property type="molecule type" value="Genomic_DNA"/>
</dbReference>
<keyword evidence="3" id="KW-0378">Hydrolase</keyword>
<gene>
    <name evidence="6" type="ORF">SAMN05660976_05073</name>
</gene>
<dbReference type="InterPro" id="IPR036866">
    <property type="entry name" value="RibonucZ/Hydroxyglut_hydro"/>
</dbReference>
<dbReference type="OrthoDB" id="5177904at2"/>
<sequence length="264" mass="28293">MRIGDIEILPVLDGTGVEVAAEILSRPGVEDPWSCHLEHVEADGTLRLPLGGFCVRTGDRVVLVDAGVGAFDDGKYVGGGLLDSLAGYGIAAGDVTDVVFTHLHFDHIGWATHEGEVVFPRAAYRAHRADWEFFVAGENAQPSAVDKLSPLGPRLELFDADFTVAPGVDALHVPGHTPGSTVYVVSSAGRRAILLGDVAHSVVQLSERDWRVIWDVDPEAASAVRNRFADEVADTDDVLVAAHFPQMRFGRVVTVGGPRRFIAV</sequence>
<evidence type="ECO:0000256" key="1">
    <source>
        <dbReference type="ARBA" id="ARBA00007749"/>
    </source>
</evidence>
<dbReference type="CDD" id="cd07720">
    <property type="entry name" value="OPHC2-like_MBL-fold"/>
    <property type="match status" value="1"/>
</dbReference>
<dbReference type="PANTHER" id="PTHR42978">
    <property type="entry name" value="QUORUM-QUENCHING LACTONASE YTNP-RELATED-RELATED"/>
    <property type="match status" value="1"/>
</dbReference>
<dbReference type="Pfam" id="PF00753">
    <property type="entry name" value="Lactamase_B"/>
    <property type="match status" value="1"/>
</dbReference>
<evidence type="ECO:0000256" key="2">
    <source>
        <dbReference type="ARBA" id="ARBA00022723"/>
    </source>
</evidence>
<dbReference type="PANTHER" id="PTHR42978:SF6">
    <property type="entry name" value="QUORUM-QUENCHING LACTONASE YTNP-RELATED"/>
    <property type="match status" value="1"/>
</dbReference>
<dbReference type="SUPFAM" id="SSF56281">
    <property type="entry name" value="Metallo-hydrolase/oxidoreductase"/>
    <property type="match status" value="1"/>
</dbReference>
<dbReference type="InterPro" id="IPR001279">
    <property type="entry name" value="Metallo-B-lactamas"/>
</dbReference>
<dbReference type="STRING" id="46177.SAMN05660976_05073"/>
<accession>A0A1H7Y9L6</accession>
<dbReference type="AlphaFoldDB" id="A0A1H7Y9L6"/>
<dbReference type="GO" id="GO:0046872">
    <property type="term" value="F:metal ion binding"/>
    <property type="evidence" value="ECO:0007669"/>
    <property type="project" value="UniProtKB-KW"/>
</dbReference>
<evidence type="ECO:0000256" key="4">
    <source>
        <dbReference type="ARBA" id="ARBA00022833"/>
    </source>
</evidence>
<dbReference type="RefSeq" id="WP_091103401.1">
    <property type="nucleotide sequence ID" value="NZ_FOBF01000013.1"/>
</dbReference>
<dbReference type="Gene3D" id="3.60.15.10">
    <property type="entry name" value="Ribonuclease Z/Hydroxyacylglutathione hydrolase-like"/>
    <property type="match status" value="1"/>
</dbReference>
<name>A0A1H7Y9L6_9ACTN</name>
<evidence type="ECO:0000259" key="5">
    <source>
        <dbReference type="SMART" id="SM00849"/>
    </source>
</evidence>
<dbReference type="GO" id="GO:0016787">
    <property type="term" value="F:hydrolase activity"/>
    <property type="evidence" value="ECO:0007669"/>
    <property type="project" value="UniProtKB-KW"/>
</dbReference>
<dbReference type="Proteomes" id="UP000198953">
    <property type="component" value="Unassembled WGS sequence"/>
</dbReference>
<evidence type="ECO:0000256" key="3">
    <source>
        <dbReference type="ARBA" id="ARBA00022801"/>
    </source>
</evidence>
<feature type="domain" description="Metallo-beta-lactamase" evidence="5">
    <location>
        <begin position="49"/>
        <end position="243"/>
    </location>
</feature>
<protein>
    <submittedName>
        <fullName evidence="6">Glyoxylase, beta-lactamase superfamily II</fullName>
    </submittedName>
</protein>
<proteinExistence type="inferred from homology"/>
<keyword evidence="2" id="KW-0479">Metal-binding</keyword>
<comment type="similarity">
    <text evidence="1">Belongs to the metallo-beta-lactamase superfamily.</text>
</comment>
<dbReference type="InterPro" id="IPR051013">
    <property type="entry name" value="MBL_superfamily_lactonases"/>
</dbReference>
<dbReference type="SMART" id="SM00849">
    <property type="entry name" value="Lactamase_B"/>
    <property type="match status" value="1"/>
</dbReference>